<dbReference type="RefSeq" id="WP_273937027.1">
    <property type="nucleotide sequence ID" value="NZ_CP097263.1"/>
</dbReference>
<gene>
    <name evidence="4" type="ORF">ACFFH7_35080</name>
</gene>
<dbReference type="GO" id="GO:0016787">
    <property type="term" value="F:hydrolase activity"/>
    <property type="evidence" value="ECO:0007669"/>
    <property type="project" value="UniProtKB-KW"/>
</dbReference>
<dbReference type="PRINTS" id="PR00793">
    <property type="entry name" value="PROAMNOPTASE"/>
</dbReference>
<dbReference type="PRINTS" id="PR00111">
    <property type="entry name" value="ABHYDROLASE"/>
</dbReference>
<comment type="caution">
    <text evidence="4">The sequence shown here is derived from an EMBL/GenBank/DDBJ whole genome shotgun (WGS) entry which is preliminary data.</text>
</comment>
<sequence>MMFTESHVPVGPDVTLFVARTASAAGTPLLVVHGGPDWDHTYLRDPLYRLANVVLPDLRGCGRSTRDLPPHRYTWDAVVADLLALLDALGIVRTDVLGFSTGGLIAQRLVLTAPHRFRRLVVASSSVLPVPPGPPRDVVPHGLEGAEANRADAVAAAPVEVWRDEARADYLARVAAVRFSGDWWYPWTAGTLPPVRVPDAAARLADLGLPILLLHGRQDMTFPAFLATEAAALNPAARAVILDDAAHAAHIDQPDAWIAALTEFLD</sequence>
<dbReference type="Pfam" id="PF00561">
    <property type="entry name" value="Abhydrolase_1"/>
    <property type="match status" value="1"/>
</dbReference>
<evidence type="ECO:0000256" key="1">
    <source>
        <dbReference type="ARBA" id="ARBA00010088"/>
    </source>
</evidence>
<dbReference type="SUPFAM" id="SSF53474">
    <property type="entry name" value="alpha/beta-Hydrolases"/>
    <property type="match status" value="1"/>
</dbReference>
<reference evidence="4 5" key="1">
    <citation type="submission" date="2024-09" db="EMBL/GenBank/DDBJ databases">
        <authorList>
            <person name="Sun Q."/>
            <person name="Mori K."/>
        </authorList>
    </citation>
    <scope>NUCLEOTIDE SEQUENCE [LARGE SCALE GENOMIC DNA]</scope>
    <source>
        <strain evidence="4 5">TBRC 1432</strain>
    </source>
</reference>
<dbReference type="InterPro" id="IPR029058">
    <property type="entry name" value="AB_hydrolase_fold"/>
</dbReference>
<dbReference type="EMBL" id="JBHLUD010000013">
    <property type="protein sequence ID" value="MFC0546778.1"/>
    <property type="molecule type" value="Genomic_DNA"/>
</dbReference>
<dbReference type="InterPro" id="IPR050471">
    <property type="entry name" value="AB_hydrolase"/>
</dbReference>
<dbReference type="Proteomes" id="UP001589810">
    <property type="component" value="Unassembled WGS sequence"/>
</dbReference>
<evidence type="ECO:0000259" key="3">
    <source>
        <dbReference type="Pfam" id="PF00561"/>
    </source>
</evidence>
<comment type="similarity">
    <text evidence="1">Belongs to the peptidase S33 family.</text>
</comment>
<proteinExistence type="inferred from homology"/>
<keyword evidence="5" id="KW-1185">Reference proteome</keyword>
<keyword evidence="2 4" id="KW-0378">Hydrolase</keyword>
<accession>A0ABV6N2K4</accession>
<feature type="domain" description="AB hydrolase-1" evidence="3">
    <location>
        <begin position="28"/>
        <end position="254"/>
    </location>
</feature>
<protein>
    <submittedName>
        <fullName evidence="4">Alpha/beta fold hydrolase</fullName>
    </submittedName>
</protein>
<organism evidence="4 5">
    <name type="scientific">Kutzneria chonburiensis</name>
    <dbReference type="NCBI Taxonomy" id="1483604"/>
    <lineage>
        <taxon>Bacteria</taxon>
        <taxon>Bacillati</taxon>
        <taxon>Actinomycetota</taxon>
        <taxon>Actinomycetes</taxon>
        <taxon>Pseudonocardiales</taxon>
        <taxon>Pseudonocardiaceae</taxon>
        <taxon>Kutzneria</taxon>
    </lineage>
</organism>
<name>A0ABV6N2K4_9PSEU</name>
<dbReference type="Gene3D" id="3.40.50.1820">
    <property type="entry name" value="alpha/beta hydrolase"/>
    <property type="match status" value="1"/>
</dbReference>
<evidence type="ECO:0000256" key="2">
    <source>
        <dbReference type="ARBA" id="ARBA00022801"/>
    </source>
</evidence>
<evidence type="ECO:0000313" key="5">
    <source>
        <dbReference type="Proteomes" id="UP001589810"/>
    </source>
</evidence>
<dbReference type="PANTHER" id="PTHR43433">
    <property type="entry name" value="HYDROLASE, ALPHA/BETA FOLD FAMILY PROTEIN"/>
    <property type="match status" value="1"/>
</dbReference>
<dbReference type="PANTHER" id="PTHR43433:SF5">
    <property type="entry name" value="AB HYDROLASE-1 DOMAIN-CONTAINING PROTEIN"/>
    <property type="match status" value="1"/>
</dbReference>
<dbReference type="InterPro" id="IPR000073">
    <property type="entry name" value="AB_hydrolase_1"/>
</dbReference>
<evidence type="ECO:0000313" key="4">
    <source>
        <dbReference type="EMBL" id="MFC0546778.1"/>
    </source>
</evidence>
<dbReference type="InterPro" id="IPR002410">
    <property type="entry name" value="Peptidase_S33"/>
</dbReference>